<dbReference type="KEGG" id="nfl:COO91_10356"/>
<reference evidence="1 2" key="1">
    <citation type="submission" date="2017-11" db="EMBL/GenBank/DDBJ databases">
        <title>Complete genome of a free-living desiccation-tolerant cyanobacterium and its photosynthetic adaptation to extreme terrestrial habitat.</title>
        <authorList>
            <person name="Shang J."/>
        </authorList>
    </citation>
    <scope>NUCLEOTIDE SEQUENCE [LARGE SCALE GENOMIC DNA]</scope>
    <source>
        <strain evidence="1 2">CCNUN1</strain>
        <plasmid evidence="2">pnfsy08</plasmid>
    </source>
</reference>
<protein>
    <submittedName>
        <fullName evidence="1">Uncharacterized protein</fullName>
    </submittedName>
</protein>
<evidence type="ECO:0000313" key="1">
    <source>
        <dbReference type="EMBL" id="AUB44136.1"/>
    </source>
</evidence>
<proteinExistence type="predicted"/>
<sequence length="39" mass="4395">MPNKTNLTLKEKKLVKPKFKKRTAIAVGFVGSGFVYELL</sequence>
<keyword evidence="2" id="KW-1185">Reference proteome</keyword>
<name>A0A2K8T8W1_9NOSO</name>
<dbReference type="AlphaFoldDB" id="A0A2K8T8W1"/>
<dbReference type="Proteomes" id="UP000232003">
    <property type="component" value="Plasmid pNFSY08"/>
</dbReference>
<accession>A0A2K8T8W1</accession>
<gene>
    <name evidence="1" type="ORF">COO91_10356</name>
</gene>
<dbReference type="EMBL" id="CP024793">
    <property type="protein sequence ID" value="AUB44136.1"/>
    <property type="molecule type" value="Genomic_DNA"/>
</dbReference>
<evidence type="ECO:0000313" key="2">
    <source>
        <dbReference type="Proteomes" id="UP000232003"/>
    </source>
</evidence>
<keyword evidence="1" id="KW-0614">Plasmid</keyword>
<organism evidence="1 2">
    <name type="scientific">Nostoc flagelliforme CCNUN1</name>
    <dbReference type="NCBI Taxonomy" id="2038116"/>
    <lineage>
        <taxon>Bacteria</taxon>
        <taxon>Bacillati</taxon>
        <taxon>Cyanobacteriota</taxon>
        <taxon>Cyanophyceae</taxon>
        <taxon>Nostocales</taxon>
        <taxon>Nostocaceae</taxon>
        <taxon>Nostoc</taxon>
    </lineage>
</organism>
<geneLocation type="plasmid" evidence="2">
    <name>pnfsy08</name>
</geneLocation>